<accession>A0A812N936</accession>
<dbReference type="OrthoDB" id="10306943at2759"/>
<gene>
    <name evidence="1" type="primary">metH</name>
    <name evidence="1" type="ORF">SNEC2469_LOCUS7457</name>
</gene>
<reference evidence="1" key="1">
    <citation type="submission" date="2021-02" db="EMBL/GenBank/DDBJ databases">
        <authorList>
            <person name="Dougan E. K."/>
            <person name="Rhodes N."/>
            <person name="Thang M."/>
            <person name="Chan C."/>
        </authorList>
    </citation>
    <scope>NUCLEOTIDE SEQUENCE</scope>
</reference>
<comment type="caution">
    <text evidence="1">The sequence shown here is derived from an EMBL/GenBank/DDBJ whole genome shotgun (WGS) entry which is preliminary data.</text>
</comment>
<dbReference type="AlphaFoldDB" id="A0A812N936"/>
<proteinExistence type="predicted"/>
<dbReference type="Proteomes" id="UP000601435">
    <property type="component" value="Unassembled WGS sequence"/>
</dbReference>
<sequence>MQAMNPALLLAASAGREGVTRTGEGVRNTLQPKLRPQSALVPVKRRAPEPGRPSPLFTHPVEILVQAAGPVSASVFQTFGSKAHAPANFHRLSTATTINKTVQFSSISEDLSAEGPGRGASGLPDGRALWERHQGMTQYSTTTVPWGLDLGLRWLMLPSLRENVLVTCHLGS</sequence>
<evidence type="ECO:0000313" key="2">
    <source>
        <dbReference type="Proteomes" id="UP000601435"/>
    </source>
</evidence>
<dbReference type="EMBL" id="CAJNJA010012648">
    <property type="protein sequence ID" value="CAE7301769.1"/>
    <property type="molecule type" value="Genomic_DNA"/>
</dbReference>
<feature type="non-terminal residue" evidence="1">
    <location>
        <position position="172"/>
    </location>
</feature>
<organism evidence="1 2">
    <name type="scientific">Symbiodinium necroappetens</name>
    <dbReference type="NCBI Taxonomy" id="1628268"/>
    <lineage>
        <taxon>Eukaryota</taxon>
        <taxon>Sar</taxon>
        <taxon>Alveolata</taxon>
        <taxon>Dinophyceae</taxon>
        <taxon>Suessiales</taxon>
        <taxon>Symbiodiniaceae</taxon>
        <taxon>Symbiodinium</taxon>
    </lineage>
</organism>
<evidence type="ECO:0000313" key="1">
    <source>
        <dbReference type="EMBL" id="CAE7301769.1"/>
    </source>
</evidence>
<protein>
    <submittedName>
        <fullName evidence="1">MetH protein</fullName>
    </submittedName>
</protein>
<keyword evidence="2" id="KW-1185">Reference proteome</keyword>
<name>A0A812N936_9DINO</name>